<organism evidence="2 3">
    <name type="scientific">Ceratodon purpureus</name>
    <name type="common">Fire moss</name>
    <name type="synonym">Dicranum purpureum</name>
    <dbReference type="NCBI Taxonomy" id="3225"/>
    <lineage>
        <taxon>Eukaryota</taxon>
        <taxon>Viridiplantae</taxon>
        <taxon>Streptophyta</taxon>
        <taxon>Embryophyta</taxon>
        <taxon>Bryophyta</taxon>
        <taxon>Bryophytina</taxon>
        <taxon>Bryopsida</taxon>
        <taxon>Dicranidae</taxon>
        <taxon>Pseudoditrichales</taxon>
        <taxon>Ditrichaceae</taxon>
        <taxon>Ceratodon</taxon>
    </lineage>
</organism>
<gene>
    <name evidence="2" type="ORF">KC19_3G077200</name>
</gene>
<sequence>MAKPGPSCAPSSSNSDSNVDESSLETLITDAWDRAEGVLQRLKDSQGELLNRVQKLKEDWQGDMDSLVNSCEQEIEGLNNVHNADVERLRIGTGIERPIELTATELAA</sequence>
<dbReference type="PANTHER" id="PTHR34681:SF2">
    <property type="entry name" value="UVEAL AUTOANTIGEN WITH COILED-COIL_ANKYRIN"/>
    <property type="match status" value="1"/>
</dbReference>
<reference evidence="2" key="1">
    <citation type="submission" date="2020-06" db="EMBL/GenBank/DDBJ databases">
        <title>WGS assembly of Ceratodon purpureus strain R40.</title>
        <authorList>
            <person name="Carey S.B."/>
            <person name="Jenkins J."/>
            <person name="Shu S."/>
            <person name="Lovell J.T."/>
            <person name="Sreedasyam A."/>
            <person name="Maumus F."/>
            <person name="Tiley G.P."/>
            <person name="Fernandez-Pozo N."/>
            <person name="Barry K."/>
            <person name="Chen C."/>
            <person name="Wang M."/>
            <person name="Lipzen A."/>
            <person name="Daum C."/>
            <person name="Saski C.A."/>
            <person name="Payton A.C."/>
            <person name="Mcbreen J.C."/>
            <person name="Conrad R.E."/>
            <person name="Kollar L.M."/>
            <person name="Olsson S."/>
            <person name="Huttunen S."/>
            <person name="Landis J.B."/>
            <person name="Wickett N.J."/>
            <person name="Johnson M.G."/>
            <person name="Rensing S.A."/>
            <person name="Grimwood J."/>
            <person name="Schmutz J."/>
            <person name="Mcdaniel S.F."/>
        </authorList>
    </citation>
    <scope>NUCLEOTIDE SEQUENCE</scope>
    <source>
        <strain evidence="2">R40</strain>
    </source>
</reference>
<feature type="region of interest" description="Disordered" evidence="1">
    <location>
        <begin position="1"/>
        <end position="23"/>
    </location>
</feature>
<evidence type="ECO:0000313" key="2">
    <source>
        <dbReference type="EMBL" id="KAG0582685.1"/>
    </source>
</evidence>
<dbReference type="AlphaFoldDB" id="A0A8T0II55"/>
<dbReference type="PANTHER" id="PTHR34681">
    <property type="entry name" value="UVEAL AUTOANTIGEN WITH COILED-COIL/ANKYRIN"/>
    <property type="match status" value="1"/>
</dbReference>
<keyword evidence="3" id="KW-1185">Reference proteome</keyword>
<comment type="caution">
    <text evidence="2">The sequence shown here is derived from an EMBL/GenBank/DDBJ whole genome shotgun (WGS) entry which is preliminary data.</text>
</comment>
<evidence type="ECO:0000256" key="1">
    <source>
        <dbReference type="SAM" id="MobiDB-lite"/>
    </source>
</evidence>
<protein>
    <submittedName>
        <fullName evidence="2">Uncharacterized protein</fullName>
    </submittedName>
</protein>
<dbReference type="Proteomes" id="UP000822688">
    <property type="component" value="Chromosome 3"/>
</dbReference>
<proteinExistence type="predicted"/>
<name>A0A8T0II55_CERPU</name>
<dbReference type="EMBL" id="CM026423">
    <property type="protein sequence ID" value="KAG0582685.1"/>
    <property type="molecule type" value="Genomic_DNA"/>
</dbReference>
<evidence type="ECO:0000313" key="3">
    <source>
        <dbReference type="Proteomes" id="UP000822688"/>
    </source>
</evidence>
<accession>A0A8T0II55</accession>